<evidence type="ECO:0000313" key="2">
    <source>
        <dbReference type="EMBL" id="GEU39307.1"/>
    </source>
</evidence>
<accession>A0A6L2JRX9</accession>
<reference evidence="2" key="1">
    <citation type="journal article" date="2019" name="Sci. Rep.">
        <title>Draft genome of Tanacetum cinerariifolium, the natural source of mosquito coil.</title>
        <authorList>
            <person name="Yamashiro T."/>
            <person name="Shiraishi A."/>
            <person name="Satake H."/>
            <person name="Nakayama K."/>
        </authorList>
    </citation>
    <scope>NUCLEOTIDE SEQUENCE</scope>
</reference>
<organism evidence="2">
    <name type="scientific">Tanacetum cinerariifolium</name>
    <name type="common">Dalmatian daisy</name>
    <name type="synonym">Chrysanthemum cinerariifolium</name>
    <dbReference type="NCBI Taxonomy" id="118510"/>
    <lineage>
        <taxon>Eukaryota</taxon>
        <taxon>Viridiplantae</taxon>
        <taxon>Streptophyta</taxon>
        <taxon>Embryophyta</taxon>
        <taxon>Tracheophyta</taxon>
        <taxon>Spermatophyta</taxon>
        <taxon>Magnoliopsida</taxon>
        <taxon>eudicotyledons</taxon>
        <taxon>Gunneridae</taxon>
        <taxon>Pentapetalae</taxon>
        <taxon>asterids</taxon>
        <taxon>campanulids</taxon>
        <taxon>Asterales</taxon>
        <taxon>Asteraceae</taxon>
        <taxon>Asteroideae</taxon>
        <taxon>Anthemideae</taxon>
        <taxon>Anthemidinae</taxon>
        <taxon>Tanacetum</taxon>
    </lineage>
</organism>
<protein>
    <recommendedName>
        <fullName evidence="3">Reverse transcriptase domain-containing protein</fullName>
    </recommendedName>
</protein>
<name>A0A6L2JRX9_TANCI</name>
<feature type="region of interest" description="Disordered" evidence="1">
    <location>
        <begin position="103"/>
        <end position="126"/>
    </location>
</feature>
<evidence type="ECO:0000256" key="1">
    <source>
        <dbReference type="SAM" id="MobiDB-lite"/>
    </source>
</evidence>
<comment type="caution">
    <text evidence="2">The sequence shown here is derived from an EMBL/GenBank/DDBJ whole genome shotgun (WGS) entry which is preliminary data.</text>
</comment>
<feature type="non-terminal residue" evidence="2">
    <location>
        <position position="1"/>
    </location>
</feature>
<dbReference type="EMBL" id="BKCJ010001156">
    <property type="protein sequence ID" value="GEU39307.1"/>
    <property type="molecule type" value="Genomic_DNA"/>
</dbReference>
<evidence type="ECO:0008006" key="3">
    <source>
        <dbReference type="Google" id="ProtNLM"/>
    </source>
</evidence>
<gene>
    <name evidence="2" type="ORF">Tci_011285</name>
</gene>
<sequence>GNGAHVGYNCPAQVPSVQTLPSFPQQFPCCEDSGERSDSLDENIISGLPLFSAITPDEPVLSTEEPDNSLSMGDEHLDTILATDSDEFIKSGVENLIPIPSESEGIPDHMCDVPSIDNSPPLDVSKDQIEDFSESNEEFSSTDDDSFSFDNIDYVEASPLNFELVSSEVMEIVIPEDKDYDSERNILIPKDLPSNNSLSFAEKESFHYDIPLFSRTPAKPPDGDTGILNIKMMGDIYDQKAFMHKLMITLAPHQEKSPNLLFHVVDATRSVTRNSNTNIFTPFANLKRQFQARKDITPISVHNIYSFYKYEPSHDEFEAVGEIDIETLMMEQYLALDHGDTRRGVKKPEIEGNVDFEIKDQFLREPRYNTLSGNENEDTYKHVGRILEIGSLFNNLGVSEDAIMLQVFPLTLTGRAKRWLTAARAMVTIQEMAYHSHKWHDEEENVHAIKGRSLRNRSKLKEILGKYLEESFKRQGMFDEWMERYRENTDKNLKRYDFPIKGLEENVLRLAQAVKIHRRLVLATAHARIDVFGRKISLVVGMEKFVFNANEGKTLLSVCVINDFQINWDTLEVLSDDEMGIILEDLGEGTENFWDA</sequence>
<dbReference type="AlphaFoldDB" id="A0A6L2JRX9"/>
<proteinExistence type="predicted"/>